<dbReference type="FunCoup" id="F6XHV4">
    <property type="interactions" value="1"/>
</dbReference>
<dbReference type="Gene3D" id="2.40.10.10">
    <property type="entry name" value="Trypsin-like serine proteases"/>
    <property type="match status" value="1"/>
</dbReference>
<keyword evidence="7" id="KW-1185">Reference proteome</keyword>
<dbReference type="PROSITE" id="PS50240">
    <property type="entry name" value="TRYPSIN_DOM"/>
    <property type="match status" value="1"/>
</dbReference>
<dbReference type="FunFam" id="2.40.10.10:FF:000068">
    <property type="entry name" value="transmembrane protease serine 2"/>
    <property type="match status" value="1"/>
</dbReference>
<organism evidence="6 7">
    <name type="scientific">Ciona intestinalis</name>
    <name type="common">Transparent sea squirt</name>
    <name type="synonym">Ascidia intestinalis</name>
    <dbReference type="NCBI Taxonomy" id="7719"/>
    <lineage>
        <taxon>Eukaryota</taxon>
        <taxon>Metazoa</taxon>
        <taxon>Chordata</taxon>
        <taxon>Tunicata</taxon>
        <taxon>Ascidiacea</taxon>
        <taxon>Phlebobranchia</taxon>
        <taxon>Cionidae</taxon>
        <taxon>Ciona</taxon>
    </lineage>
</organism>
<dbReference type="GO" id="GO:0006508">
    <property type="term" value="P:proteolysis"/>
    <property type="evidence" value="ECO:0007669"/>
    <property type="project" value="UniProtKB-KW"/>
</dbReference>
<dbReference type="PANTHER" id="PTHR24252">
    <property type="entry name" value="ACROSIN-RELATED"/>
    <property type="match status" value="1"/>
</dbReference>
<evidence type="ECO:0000256" key="3">
    <source>
        <dbReference type="ARBA" id="ARBA00023157"/>
    </source>
</evidence>
<evidence type="ECO:0000256" key="2">
    <source>
        <dbReference type="ARBA" id="ARBA00022825"/>
    </source>
</evidence>
<keyword evidence="2" id="KW-0378">Hydrolase</keyword>
<evidence type="ECO:0000313" key="7">
    <source>
        <dbReference type="Proteomes" id="UP000008144"/>
    </source>
</evidence>
<dbReference type="GeneTree" id="ENSGT00940000162823"/>
<accession>F6XHV4</accession>
<dbReference type="InterPro" id="IPR033116">
    <property type="entry name" value="TRYPSIN_SER"/>
</dbReference>
<protein>
    <recommendedName>
        <fullName evidence="5">Peptidase S1 domain-containing protein</fullName>
    </recommendedName>
</protein>
<dbReference type="InterPro" id="IPR009003">
    <property type="entry name" value="Peptidase_S1_PA"/>
</dbReference>
<dbReference type="HOGENOM" id="CLU_006842_0_4_1"/>
<sequence length="251" mass="27790">CGKTYVSPQFTWNQRIAGGNEEVPGSWPWLRWFKIHYGGSIISEQAILTAGHSVDFLSSPSQLNVVVGRHVRNSNDGEQLIKVKQIVFHNDYHPLFLRNGIAILILSEPITYISTIRPICYSDSNITTSDIDNGIQCIANGRPFTQQDCSKFAFLFFNLVNYKNCDASYGGTISMDTQICAGSTKGGVDTCQGDSGGPLVCLIGESTWFQVGVTSFGKDCGNKRYPGVYTKVSYYYQWIKPVTSLPLQQPT</sequence>
<reference evidence="7" key="1">
    <citation type="journal article" date="2002" name="Science">
        <title>The draft genome of Ciona intestinalis: insights into chordate and vertebrate origins.</title>
        <authorList>
            <person name="Dehal P."/>
            <person name="Satou Y."/>
            <person name="Campbell R.K."/>
            <person name="Chapman J."/>
            <person name="Degnan B."/>
            <person name="De Tomaso A."/>
            <person name="Davidson B."/>
            <person name="Di Gregorio A."/>
            <person name="Gelpke M."/>
            <person name="Goodstein D.M."/>
            <person name="Harafuji N."/>
            <person name="Hastings K.E."/>
            <person name="Ho I."/>
            <person name="Hotta K."/>
            <person name="Huang W."/>
            <person name="Kawashima T."/>
            <person name="Lemaire P."/>
            <person name="Martinez D."/>
            <person name="Meinertzhagen I.A."/>
            <person name="Necula S."/>
            <person name="Nonaka M."/>
            <person name="Putnam N."/>
            <person name="Rash S."/>
            <person name="Saiga H."/>
            <person name="Satake M."/>
            <person name="Terry A."/>
            <person name="Yamada L."/>
            <person name="Wang H.G."/>
            <person name="Awazu S."/>
            <person name="Azumi K."/>
            <person name="Boore J."/>
            <person name="Branno M."/>
            <person name="Chin-Bow S."/>
            <person name="DeSantis R."/>
            <person name="Doyle S."/>
            <person name="Francino P."/>
            <person name="Keys D.N."/>
            <person name="Haga S."/>
            <person name="Hayashi H."/>
            <person name="Hino K."/>
            <person name="Imai K.S."/>
            <person name="Inaba K."/>
            <person name="Kano S."/>
            <person name="Kobayashi K."/>
            <person name="Kobayashi M."/>
            <person name="Lee B.I."/>
            <person name="Makabe K.W."/>
            <person name="Manohar C."/>
            <person name="Matassi G."/>
            <person name="Medina M."/>
            <person name="Mochizuki Y."/>
            <person name="Mount S."/>
            <person name="Morishita T."/>
            <person name="Miura S."/>
            <person name="Nakayama A."/>
            <person name="Nishizaka S."/>
            <person name="Nomoto H."/>
            <person name="Ohta F."/>
            <person name="Oishi K."/>
            <person name="Rigoutsos I."/>
            <person name="Sano M."/>
            <person name="Sasaki A."/>
            <person name="Sasakura Y."/>
            <person name="Shoguchi E."/>
            <person name="Shin-i T."/>
            <person name="Spagnuolo A."/>
            <person name="Stainier D."/>
            <person name="Suzuki M.M."/>
            <person name="Tassy O."/>
            <person name="Takatori N."/>
            <person name="Tokuoka M."/>
            <person name="Yagi K."/>
            <person name="Yoshizaki F."/>
            <person name="Wada S."/>
            <person name="Zhang C."/>
            <person name="Hyatt P.D."/>
            <person name="Larimer F."/>
            <person name="Detter C."/>
            <person name="Doggett N."/>
            <person name="Glavina T."/>
            <person name="Hawkins T."/>
            <person name="Richardson P."/>
            <person name="Lucas S."/>
            <person name="Kohara Y."/>
            <person name="Levine M."/>
            <person name="Satoh N."/>
            <person name="Rokhsar D.S."/>
        </authorList>
    </citation>
    <scope>NUCLEOTIDE SEQUENCE [LARGE SCALE GENOMIC DNA]</scope>
</reference>
<reference evidence="6" key="2">
    <citation type="journal article" date="2008" name="Genome Biol.">
        <title>Improved genome assembly and evidence-based global gene model set for the chordate Ciona intestinalis: new insight into intron and operon populations.</title>
        <authorList>
            <person name="Satou Y."/>
            <person name="Mineta K."/>
            <person name="Ogasawara M."/>
            <person name="Sasakura Y."/>
            <person name="Shoguchi E."/>
            <person name="Ueno K."/>
            <person name="Yamada L."/>
            <person name="Matsumoto J."/>
            <person name="Wasserscheid J."/>
            <person name="Dewar K."/>
            <person name="Wiley G.B."/>
            <person name="Macmil S.L."/>
            <person name="Roe B.A."/>
            <person name="Zeller R.W."/>
            <person name="Hastings K.E."/>
            <person name="Lemaire P."/>
            <person name="Lindquist E."/>
            <person name="Endo T."/>
            <person name="Hotta K."/>
            <person name="Inaba K."/>
        </authorList>
    </citation>
    <scope>NUCLEOTIDE SEQUENCE [LARGE SCALE GENOMIC DNA]</scope>
    <source>
        <strain evidence="6">wild type</strain>
    </source>
</reference>
<dbReference type="FunFam" id="2.40.10.10:FF:000002">
    <property type="entry name" value="Transmembrane protease serine"/>
    <property type="match status" value="1"/>
</dbReference>
<dbReference type="InterPro" id="IPR043504">
    <property type="entry name" value="Peptidase_S1_PA_chymotrypsin"/>
</dbReference>
<dbReference type="Ensembl" id="ENSCINT00000019607.3">
    <property type="protein sequence ID" value="ENSCINP00000019607.3"/>
    <property type="gene ID" value="ENSCING00000009644.3"/>
</dbReference>
<name>F6XHV4_CIOIN</name>
<dbReference type="AlphaFoldDB" id="F6XHV4"/>
<dbReference type="STRING" id="7719.ENSCINP00000019607"/>
<dbReference type="Proteomes" id="UP000008144">
    <property type="component" value="Chromosome 5"/>
</dbReference>
<comment type="similarity">
    <text evidence="4">Belongs to the peptidase S1 family. CLIP subfamily.</text>
</comment>
<keyword evidence="3" id="KW-1015">Disulfide bond</keyword>
<dbReference type="InterPro" id="IPR001314">
    <property type="entry name" value="Peptidase_S1A"/>
</dbReference>
<evidence type="ECO:0000259" key="5">
    <source>
        <dbReference type="PROSITE" id="PS50240"/>
    </source>
</evidence>
<evidence type="ECO:0000313" key="6">
    <source>
        <dbReference type="Ensembl" id="ENSCINP00000019607.3"/>
    </source>
</evidence>
<evidence type="ECO:0000256" key="4">
    <source>
        <dbReference type="ARBA" id="ARBA00024195"/>
    </source>
</evidence>
<dbReference type="PRINTS" id="PR00722">
    <property type="entry name" value="CHYMOTRYPSIN"/>
</dbReference>
<dbReference type="SMART" id="SM00020">
    <property type="entry name" value="Tryp_SPc"/>
    <property type="match status" value="1"/>
</dbReference>
<dbReference type="EMBL" id="EAAA01002068">
    <property type="status" value="NOT_ANNOTATED_CDS"/>
    <property type="molecule type" value="Genomic_DNA"/>
</dbReference>
<dbReference type="SUPFAM" id="SSF50494">
    <property type="entry name" value="Trypsin-like serine proteases"/>
    <property type="match status" value="1"/>
</dbReference>
<feature type="domain" description="Peptidase S1" evidence="5">
    <location>
        <begin position="16"/>
        <end position="244"/>
    </location>
</feature>
<reference evidence="6" key="3">
    <citation type="submission" date="2025-08" db="UniProtKB">
        <authorList>
            <consortium name="Ensembl"/>
        </authorList>
    </citation>
    <scope>IDENTIFICATION</scope>
</reference>
<keyword evidence="1" id="KW-0645">Protease</keyword>
<dbReference type="GO" id="GO:0004252">
    <property type="term" value="F:serine-type endopeptidase activity"/>
    <property type="evidence" value="ECO:0000318"/>
    <property type="project" value="GO_Central"/>
</dbReference>
<dbReference type="InterPro" id="IPR001254">
    <property type="entry name" value="Trypsin_dom"/>
</dbReference>
<dbReference type="InParanoid" id="F6XHV4"/>
<dbReference type="PANTHER" id="PTHR24252:SF7">
    <property type="entry name" value="HYALIN"/>
    <property type="match status" value="1"/>
</dbReference>
<proteinExistence type="inferred from homology"/>
<reference evidence="6" key="4">
    <citation type="submission" date="2025-09" db="UniProtKB">
        <authorList>
            <consortium name="Ensembl"/>
        </authorList>
    </citation>
    <scope>IDENTIFICATION</scope>
</reference>
<dbReference type="PROSITE" id="PS00135">
    <property type="entry name" value="TRYPSIN_SER"/>
    <property type="match status" value="1"/>
</dbReference>
<dbReference type="Pfam" id="PF00089">
    <property type="entry name" value="Trypsin"/>
    <property type="match status" value="1"/>
</dbReference>
<dbReference type="CDD" id="cd00190">
    <property type="entry name" value="Tryp_SPc"/>
    <property type="match status" value="1"/>
</dbReference>
<keyword evidence="2" id="KW-0720">Serine protease</keyword>
<evidence type="ECO:0000256" key="1">
    <source>
        <dbReference type="ARBA" id="ARBA00022670"/>
    </source>
</evidence>